<sequence length="709" mass="79074">MALFISAIEPFGIDTAMDQHSRNILYRAFASYYGDARTNPDDFGIEAYVNAEGDAEHDLWRLPDPVDPGAPKIGQDQIVTVYLSEVVLNTMGRVFKSFAGAADPGADGDEDAPSVIDAGWQSWRPTYRDHAFLIHELVTLHEGRTNRDGGPIRPPPAMFFDFIFLENGGTAQERANYNEFLTEVAAATAYGKWKDEPASRCGTALLKVACIKANGGIPLVFARSIEVEPLVDGEEPAPAQRDLERIAILAPVRFLTEEGMYPTYTTALGHAELQQYFQKKGQRAQRRPTPAVVTYLAWCIDNANQCPEIDKDPDESDRTFKMAERLQVILDRRGDQMSLIWGSNVPRYFADMETFVTGKAPTIEKLPLFGRKIDEMAPAPKQDNPVVPGQEKSEITCYIDANPVVMLARLLFNRTSGSDMQTYRTLVQPCPYHLEVPFFTIGEGSVSDGMARAVFDGRVMIVGTRFRNSADWTPSTAHGRLPGMHQHAMALDNLITDHQDYLRGPDGNRLFSFMGIGRVDEGDVYETFVMLFVALAGVLGQFTMNRSLIDKAHALETGTRAQRRPSHWIFYIMTFGTILLIVGGALYFQLFYLRMAPLNWIGVLTLSWSFFIFLMRDEIGDDIARLLRQTPVIKRSGNAFLNMIARTARYLDMETIGFESSQRPANARAEKERIVSLLYPPTTIADEPESPAEAGTQLPPAPTPEGDPI</sequence>
<dbReference type="STRING" id="1280950.HJO_14657"/>
<feature type="transmembrane region" description="Helical" evidence="2">
    <location>
        <begin position="568"/>
        <end position="592"/>
    </location>
</feature>
<evidence type="ECO:0000256" key="2">
    <source>
        <dbReference type="SAM" id="Phobius"/>
    </source>
</evidence>
<keyword evidence="2" id="KW-0472">Membrane</keyword>
<evidence type="ECO:0000313" key="3">
    <source>
        <dbReference type="EMBL" id="KCZ89468.1"/>
    </source>
</evidence>
<name>A0A059FG18_9PROT</name>
<organism evidence="3 4">
    <name type="scientific">Hyphomonas johnsonii MHS-2</name>
    <dbReference type="NCBI Taxonomy" id="1280950"/>
    <lineage>
        <taxon>Bacteria</taxon>
        <taxon>Pseudomonadati</taxon>
        <taxon>Pseudomonadota</taxon>
        <taxon>Alphaproteobacteria</taxon>
        <taxon>Hyphomonadales</taxon>
        <taxon>Hyphomonadaceae</taxon>
        <taxon>Hyphomonas</taxon>
    </lineage>
</organism>
<dbReference type="EMBL" id="ARYK01000008">
    <property type="protein sequence ID" value="KCZ89468.1"/>
    <property type="molecule type" value="Genomic_DNA"/>
</dbReference>
<protein>
    <recommendedName>
        <fullName evidence="5">CHASE2 domain-containing protein</fullName>
    </recommendedName>
</protein>
<comment type="caution">
    <text evidence="3">The sequence shown here is derived from an EMBL/GenBank/DDBJ whole genome shotgun (WGS) entry which is preliminary data.</text>
</comment>
<feature type="region of interest" description="Disordered" evidence="1">
    <location>
        <begin position="683"/>
        <end position="709"/>
    </location>
</feature>
<feature type="transmembrane region" description="Helical" evidence="2">
    <location>
        <begin position="528"/>
        <end position="548"/>
    </location>
</feature>
<accession>A0A059FG18</accession>
<evidence type="ECO:0000256" key="1">
    <source>
        <dbReference type="SAM" id="MobiDB-lite"/>
    </source>
</evidence>
<dbReference type="AlphaFoldDB" id="A0A059FG18"/>
<dbReference type="OrthoDB" id="7348688at2"/>
<reference evidence="3 4" key="1">
    <citation type="journal article" date="2014" name="Antonie Van Leeuwenhoek">
        <title>Hyphomonas beringensis sp. nov. and Hyphomonas chukchiensis sp. nov., isolated from surface seawater of the Bering Sea and Chukchi Sea.</title>
        <authorList>
            <person name="Li C."/>
            <person name="Lai Q."/>
            <person name="Li G."/>
            <person name="Dong C."/>
            <person name="Wang J."/>
            <person name="Liao Y."/>
            <person name="Shao Z."/>
        </authorList>
    </citation>
    <scope>NUCLEOTIDE SEQUENCE [LARGE SCALE GENOMIC DNA]</scope>
    <source>
        <strain evidence="3 4">MHS-2</strain>
    </source>
</reference>
<keyword evidence="4" id="KW-1185">Reference proteome</keyword>
<dbReference type="Proteomes" id="UP000025171">
    <property type="component" value="Unassembled WGS sequence"/>
</dbReference>
<feature type="compositionally biased region" description="Pro residues" evidence="1">
    <location>
        <begin position="699"/>
        <end position="709"/>
    </location>
</feature>
<feature type="transmembrane region" description="Helical" evidence="2">
    <location>
        <begin position="598"/>
        <end position="615"/>
    </location>
</feature>
<keyword evidence="2" id="KW-0812">Transmembrane</keyword>
<keyword evidence="2" id="KW-1133">Transmembrane helix</keyword>
<proteinExistence type="predicted"/>
<gene>
    <name evidence="3" type="ORF">HJO_14657</name>
</gene>
<evidence type="ECO:0000313" key="4">
    <source>
        <dbReference type="Proteomes" id="UP000025171"/>
    </source>
</evidence>
<evidence type="ECO:0008006" key="5">
    <source>
        <dbReference type="Google" id="ProtNLM"/>
    </source>
</evidence>
<dbReference type="RefSeq" id="WP_035618293.1">
    <property type="nucleotide sequence ID" value="NZ_ARYK01000008.1"/>
</dbReference>
<dbReference type="PATRIC" id="fig|1280950.3.peg.2943"/>